<feature type="region of interest" description="Disordered" evidence="1">
    <location>
        <begin position="1"/>
        <end position="22"/>
    </location>
</feature>
<proteinExistence type="predicted"/>
<protein>
    <submittedName>
        <fullName evidence="2">Uncharacterized protein</fullName>
    </submittedName>
</protein>
<accession>A0A8S9LFR0</accession>
<evidence type="ECO:0000313" key="2">
    <source>
        <dbReference type="EMBL" id="KAF2604949.1"/>
    </source>
</evidence>
<name>A0A8S9LFR0_BRACR</name>
<feature type="compositionally biased region" description="Polar residues" evidence="1">
    <location>
        <begin position="1"/>
        <end position="11"/>
    </location>
</feature>
<gene>
    <name evidence="2" type="ORF">F2Q70_00027109</name>
</gene>
<comment type="caution">
    <text evidence="2">The sequence shown here is derived from an EMBL/GenBank/DDBJ whole genome shotgun (WGS) entry which is preliminary data.</text>
</comment>
<dbReference type="AlphaFoldDB" id="A0A8S9LFR0"/>
<reference evidence="2" key="1">
    <citation type="submission" date="2019-12" db="EMBL/GenBank/DDBJ databases">
        <title>Genome sequencing and annotation of Brassica cretica.</title>
        <authorList>
            <person name="Studholme D.J."/>
            <person name="Sarris P.F."/>
        </authorList>
    </citation>
    <scope>NUCLEOTIDE SEQUENCE</scope>
    <source>
        <strain evidence="2">PFS-102/07</strain>
        <tissue evidence="2">Leaf</tissue>
    </source>
</reference>
<sequence length="53" mass="6063">MLVSKTNSKVHAQQYQKQQVQTPAILRRSCSPGTHDPQRLTFHIARCSSFHVD</sequence>
<evidence type="ECO:0000256" key="1">
    <source>
        <dbReference type="SAM" id="MobiDB-lite"/>
    </source>
</evidence>
<organism evidence="2">
    <name type="scientific">Brassica cretica</name>
    <name type="common">Mustard</name>
    <dbReference type="NCBI Taxonomy" id="69181"/>
    <lineage>
        <taxon>Eukaryota</taxon>
        <taxon>Viridiplantae</taxon>
        <taxon>Streptophyta</taxon>
        <taxon>Embryophyta</taxon>
        <taxon>Tracheophyta</taxon>
        <taxon>Spermatophyta</taxon>
        <taxon>Magnoliopsida</taxon>
        <taxon>eudicotyledons</taxon>
        <taxon>Gunneridae</taxon>
        <taxon>Pentapetalae</taxon>
        <taxon>rosids</taxon>
        <taxon>malvids</taxon>
        <taxon>Brassicales</taxon>
        <taxon>Brassicaceae</taxon>
        <taxon>Brassiceae</taxon>
        <taxon>Brassica</taxon>
    </lineage>
</organism>
<dbReference type="EMBL" id="QGKY02000094">
    <property type="protein sequence ID" value="KAF2604949.1"/>
    <property type="molecule type" value="Genomic_DNA"/>
</dbReference>